<accession>A0ABM5L0K6</accession>
<dbReference type="RefSeq" id="XP_050515969.1">
    <property type="nucleotide sequence ID" value="XM_050660012.1"/>
</dbReference>
<keyword evidence="2" id="KW-1133">Transmembrane helix</keyword>
<evidence type="ECO:0000313" key="5">
    <source>
        <dbReference type="Proteomes" id="UP001652700"/>
    </source>
</evidence>
<evidence type="ECO:0000256" key="2">
    <source>
        <dbReference type="SAM" id="Phobius"/>
    </source>
</evidence>
<feature type="region of interest" description="Disordered" evidence="1">
    <location>
        <begin position="74"/>
        <end position="93"/>
    </location>
</feature>
<dbReference type="EnsemblMetazoa" id="XM_050660012.1">
    <property type="protein sequence ID" value="XP_050515969.1"/>
    <property type="gene ID" value="LOC114341397"/>
</dbReference>
<evidence type="ECO:0000313" key="4">
    <source>
        <dbReference type="EnsemblMetazoa" id="XP_050515969.1"/>
    </source>
</evidence>
<protein>
    <submittedName>
        <fullName evidence="4">Uncharacterized protein</fullName>
    </submittedName>
</protein>
<feature type="chain" id="PRO_5045507506" evidence="3">
    <location>
        <begin position="20"/>
        <end position="294"/>
    </location>
</feature>
<feature type="compositionally biased region" description="Gly residues" evidence="1">
    <location>
        <begin position="84"/>
        <end position="93"/>
    </location>
</feature>
<organism evidence="4 5">
    <name type="scientific">Diabrotica virgifera virgifera</name>
    <name type="common">western corn rootworm</name>
    <dbReference type="NCBI Taxonomy" id="50390"/>
    <lineage>
        <taxon>Eukaryota</taxon>
        <taxon>Metazoa</taxon>
        <taxon>Ecdysozoa</taxon>
        <taxon>Arthropoda</taxon>
        <taxon>Hexapoda</taxon>
        <taxon>Insecta</taxon>
        <taxon>Pterygota</taxon>
        <taxon>Neoptera</taxon>
        <taxon>Endopterygota</taxon>
        <taxon>Coleoptera</taxon>
        <taxon>Polyphaga</taxon>
        <taxon>Cucujiformia</taxon>
        <taxon>Chrysomeloidea</taxon>
        <taxon>Chrysomelidae</taxon>
        <taxon>Galerucinae</taxon>
        <taxon>Diabroticina</taxon>
        <taxon>Diabroticites</taxon>
        <taxon>Diabrotica</taxon>
    </lineage>
</organism>
<keyword evidence="2" id="KW-0812">Transmembrane</keyword>
<sequence length="294" mass="33614">MLQFFVFGFLNLLCDFSLGQDLTHIEDIKVLSELPLDRLLTIQRGFVKEDIIIESNNTEEQLEGREFPHALALQGKPKSRDRGGYGGGGGGGHSQPTYYYEEYYEKDNSKSHKIQSIFQLSVTSLAFLAFGGYLLCLLIHAIKAKQNTNTTNTVVTQALATFLANRIKKTKNQNRFRKRKKNLKIPVRPNVVVKVHGPTRNLKLQKKPNNSNKNNGNRTLNAGANIHKLPTYVSNQYVYRIGNKRSRRRSRREIIGSVGGYIVYDDMYYGLLHLSEAYTKYHTIDYVRYNNTMA</sequence>
<feature type="signal peptide" evidence="3">
    <location>
        <begin position="1"/>
        <end position="19"/>
    </location>
</feature>
<name>A0ABM5L0K6_DIAVI</name>
<keyword evidence="3" id="KW-0732">Signal</keyword>
<evidence type="ECO:0000256" key="1">
    <source>
        <dbReference type="SAM" id="MobiDB-lite"/>
    </source>
</evidence>
<reference evidence="4" key="1">
    <citation type="submission" date="2025-05" db="UniProtKB">
        <authorList>
            <consortium name="EnsemblMetazoa"/>
        </authorList>
    </citation>
    <scope>IDENTIFICATION</scope>
</reference>
<dbReference type="GeneID" id="114341397"/>
<proteinExistence type="predicted"/>
<evidence type="ECO:0000256" key="3">
    <source>
        <dbReference type="SAM" id="SignalP"/>
    </source>
</evidence>
<keyword evidence="2" id="KW-0472">Membrane</keyword>
<keyword evidence="5" id="KW-1185">Reference proteome</keyword>
<feature type="transmembrane region" description="Helical" evidence="2">
    <location>
        <begin position="117"/>
        <end position="139"/>
    </location>
</feature>
<dbReference type="Proteomes" id="UP001652700">
    <property type="component" value="Unplaced"/>
</dbReference>